<comment type="caution">
    <text evidence="1">The sequence shown here is derived from an EMBL/GenBank/DDBJ whole genome shotgun (WGS) entry which is preliminary data.</text>
</comment>
<organism evidence="1 2">
    <name type="scientific">Reticulomyxa filosa</name>
    <dbReference type="NCBI Taxonomy" id="46433"/>
    <lineage>
        <taxon>Eukaryota</taxon>
        <taxon>Sar</taxon>
        <taxon>Rhizaria</taxon>
        <taxon>Retaria</taxon>
        <taxon>Foraminifera</taxon>
        <taxon>Monothalamids</taxon>
        <taxon>Reticulomyxidae</taxon>
        <taxon>Reticulomyxa</taxon>
    </lineage>
</organism>
<evidence type="ECO:0000313" key="2">
    <source>
        <dbReference type="Proteomes" id="UP000023152"/>
    </source>
</evidence>
<sequence>MTIITIKMEVNNSHMNRLPDDLHTKLKNMLTAVWQSQQDMKGNEANKWGMPASFAKHYFESLFQYRVLAADPDWRSRHHCYWDEHFQGEQWVDLFYDLKEMDTDSFFFERFDPSSEKLKFLQAHSMYIQSDPISFHDIQVLQTKIKIYK</sequence>
<name>X6NE22_RETFI</name>
<accession>X6NE22</accession>
<dbReference type="Proteomes" id="UP000023152">
    <property type="component" value="Unassembled WGS sequence"/>
</dbReference>
<dbReference type="EMBL" id="ASPP01009133">
    <property type="protein sequence ID" value="ETO24575.1"/>
    <property type="molecule type" value="Genomic_DNA"/>
</dbReference>
<gene>
    <name evidence="1" type="ORF">RFI_12580</name>
</gene>
<evidence type="ECO:0000313" key="1">
    <source>
        <dbReference type="EMBL" id="ETO24575.1"/>
    </source>
</evidence>
<dbReference type="AlphaFoldDB" id="X6NE22"/>
<protein>
    <submittedName>
        <fullName evidence="1">Uncharacterized protein</fullName>
    </submittedName>
</protein>
<proteinExistence type="predicted"/>
<reference evidence="1 2" key="1">
    <citation type="journal article" date="2013" name="Curr. Biol.">
        <title>The Genome of the Foraminiferan Reticulomyxa filosa.</title>
        <authorList>
            <person name="Glockner G."/>
            <person name="Hulsmann N."/>
            <person name="Schleicher M."/>
            <person name="Noegel A.A."/>
            <person name="Eichinger L."/>
            <person name="Gallinger C."/>
            <person name="Pawlowski J."/>
            <person name="Sierra R."/>
            <person name="Euteneuer U."/>
            <person name="Pillet L."/>
            <person name="Moustafa A."/>
            <person name="Platzer M."/>
            <person name="Groth M."/>
            <person name="Szafranski K."/>
            <person name="Schliwa M."/>
        </authorList>
    </citation>
    <scope>NUCLEOTIDE SEQUENCE [LARGE SCALE GENOMIC DNA]</scope>
</reference>
<keyword evidence="2" id="KW-1185">Reference proteome</keyword>